<dbReference type="RefSeq" id="WP_095594768.1">
    <property type="nucleotide sequence ID" value="NZ_BMKN01000002.1"/>
</dbReference>
<accession>A0A917AHX5</accession>
<comment type="caution">
    <text evidence="2">The sequence shown here is derived from an EMBL/GenBank/DDBJ whole genome shotgun (WGS) entry which is preliminary data.</text>
</comment>
<organism evidence="2 3">
    <name type="scientific">Actibacterium pelagium</name>
    <dbReference type="NCBI Taxonomy" id="2029103"/>
    <lineage>
        <taxon>Bacteria</taxon>
        <taxon>Pseudomonadati</taxon>
        <taxon>Pseudomonadota</taxon>
        <taxon>Alphaproteobacteria</taxon>
        <taxon>Rhodobacterales</taxon>
        <taxon>Roseobacteraceae</taxon>
        <taxon>Actibacterium</taxon>
    </lineage>
</organism>
<dbReference type="InterPro" id="IPR010642">
    <property type="entry name" value="Invasion_prot_B"/>
</dbReference>
<keyword evidence="1" id="KW-0732">Signal</keyword>
<feature type="chain" id="PRO_5037803040" description="Invasion protein IalB, involved in pathogenesis" evidence="1">
    <location>
        <begin position="24"/>
        <end position="175"/>
    </location>
</feature>
<proteinExistence type="predicted"/>
<dbReference type="AlphaFoldDB" id="A0A917AHX5"/>
<reference evidence="2" key="2">
    <citation type="submission" date="2020-09" db="EMBL/GenBank/DDBJ databases">
        <authorList>
            <person name="Sun Q."/>
            <person name="Zhou Y."/>
        </authorList>
    </citation>
    <scope>NUCLEOTIDE SEQUENCE</scope>
    <source>
        <strain evidence="2">CGMCC 1.16012</strain>
    </source>
</reference>
<feature type="signal peptide" evidence="1">
    <location>
        <begin position="1"/>
        <end position="23"/>
    </location>
</feature>
<keyword evidence="3" id="KW-1185">Reference proteome</keyword>
<evidence type="ECO:0000313" key="3">
    <source>
        <dbReference type="Proteomes" id="UP000606730"/>
    </source>
</evidence>
<sequence length="175" mass="18668">MAAWVKQGLAAATIALAACAAQAQESTNRVAAETDWSVYIDDNPTECWSVATPARTVNTDTNGNPKTVNRGKIYLLVFHRPSQGIKDLVQFAGGYPFRSGSKVLIEISGRTFELDTDGENAWPNPSDDAAIISAMKAGADAVVTGRSARGTITKDTFSLRGFTAALQEAQRRCAN</sequence>
<protein>
    <recommendedName>
        <fullName evidence="4">Invasion protein IalB, involved in pathogenesis</fullName>
    </recommendedName>
</protein>
<gene>
    <name evidence="2" type="ORF">GCM10011517_20760</name>
</gene>
<dbReference type="EMBL" id="BMKN01000002">
    <property type="protein sequence ID" value="GGE52821.1"/>
    <property type="molecule type" value="Genomic_DNA"/>
</dbReference>
<name>A0A917AHX5_9RHOB</name>
<evidence type="ECO:0008006" key="4">
    <source>
        <dbReference type="Google" id="ProtNLM"/>
    </source>
</evidence>
<dbReference type="Proteomes" id="UP000606730">
    <property type="component" value="Unassembled WGS sequence"/>
</dbReference>
<evidence type="ECO:0000313" key="2">
    <source>
        <dbReference type="EMBL" id="GGE52821.1"/>
    </source>
</evidence>
<dbReference type="PROSITE" id="PS51257">
    <property type="entry name" value="PROKAR_LIPOPROTEIN"/>
    <property type="match status" value="1"/>
</dbReference>
<dbReference type="Pfam" id="PF06776">
    <property type="entry name" value="IalB"/>
    <property type="match status" value="1"/>
</dbReference>
<reference evidence="2" key="1">
    <citation type="journal article" date="2014" name="Int. J. Syst. Evol. Microbiol.">
        <title>Complete genome sequence of Corynebacterium casei LMG S-19264T (=DSM 44701T), isolated from a smear-ripened cheese.</title>
        <authorList>
            <consortium name="US DOE Joint Genome Institute (JGI-PGF)"/>
            <person name="Walter F."/>
            <person name="Albersmeier A."/>
            <person name="Kalinowski J."/>
            <person name="Ruckert C."/>
        </authorList>
    </citation>
    <scope>NUCLEOTIDE SEQUENCE</scope>
    <source>
        <strain evidence="2">CGMCC 1.16012</strain>
    </source>
</reference>
<dbReference type="OrthoDB" id="9806572at2"/>
<evidence type="ECO:0000256" key="1">
    <source>
        <dbReference type="SAM" id="SignalP"/>
    </source>
</evidence>